<feature type="region of interest" description="Disordered" evidence="1">
    <location>
        <begin position="1"/>
        <end position="38"/>
    </location>
</feature>
<proteinExistence type="predicted"/>
<dbReference type="EMBL" id="KN831790">
    <property type="protein sequence ID" value="KIM38461.1"/>
    <property type="molecule type" value="Genomic_DNA"/>
</dbReference>
<feature type="compositionally biased region" description="Acidic residues" evidence="1">
    <location>
        <begin position="272"/>
        <end position="282"/>
    </location>
</feature>
<keyword evidence="3" id="KW-1185">Reference proteome</keyword>
<dbReference type="Proteomes" id="UP000053424">
    <property type="component" value="Unassembled WGS sequence"/>
</dbReference>
<feature type="region of interest" description="Disordered" evidence="1">
    <location>
        <begin position="272"/>
        <end position="303"/>
    </location>
</feature>
<evidence type="ECO:0000313" key="3">
    <source>
        <dbReference type="Proteomes" id="UP000053424"/>
    </source>
</evidence>
<dbReference type="AlphaFoldDB" id="A0A0C3C4C9"/>
<organism evidence="2 3">
    <name type="scientific">Hebeloma cylindrosporum</name>
    <dbReference type="NCBI Taxonomy" id="76867"/>
    <lineage>
        <taxon>Eukaryota</taxon>
        <taxon>Fungi</taxon>
        <taxon>Dikarya</taxon>
        <taxon>Basidiomycota</taxon>
        <taxon>Agaricomycotina</taxon>
        <taxon>Agaricomycetes</taxon>
        <taxon>Agaricomycetidae</taxon>
        <taxon>Agaricales</taxon>
        <taxon>Agaricineae</taxon>
        <taxon>Hymenogastraceae</taxon>
        <taxon>Hebeloma</taxon>
    </lineage>
</organism>
<feature type="compositionally biased region" description="Low complexity" evidence="1">
    <location>
        <begin position="1"/>
        <end position="16"/>
    </location>
</feature>
<gene>
    <name evidence="2" type="ORF">M413DRAFT_30013</name>
</gene>
<accession>A0A0C3C4C9</accession>
<dbReference type="HOGENOM" id="CLU_669133_0_0_1"/>
<evidence type="ECO:0000313" key="2">
    <source>
        <dbReference type="EMBL" id="KIM38461.1"/>
    </source>
</evidence>
<sequence>MASSSNFIFESPSSSPGPAINPSLQESPSSTQATATPGVVTFHPDPQAALFIDSLAQRFHLTMQQTSDLHGLYQLAMSLPGGLGRADVMTRIYALACHYGSEQRLIYAVQVSEGLQSGVGDLRGLFQELSIRLKDTFQLTREQKLTIRRLSQDFIYKSSRTAFKVLYLDVEKKLRAKPELHGMDNIFGQLARESKLTSEAKRIASNVRNTFRQDIRDGIIGKKRSSVEQFTIDCCVRYRQGIKSGQFEQGYLVHNVLLRRVAWENKAVLGVDEDSTSEDENSENAHSDGNSPPKKRKRTAAKGRVGDGEDFWSKVDKWFKEKIELWGSDFKGEEWKRFIDESLTLDNERHTGSEAKKLRSSPVNNFTAASTSALPPPPQAQAQIFPSAGLSFTDGSSQVQTTSFDFMAAFK</sequence>
<name>A0A0C3C4C9_HEBCY</name>
<dbReference type="STRING" id="686832.A0A0C3C4C9"/>
<feature type="compositionally biased region" description="Polar residues" evidence="1">
    <location>
        <begin position="22"/>
        <end position="35"/>
    </location>
</feature>
<protein>
    <submittedName>
        <fullName evidence="2">Uncharacterized protein</fullName>
    </submittedName>
</protein>
<feature type="region of interest" description="Disordered" evidence="1">
    <location>
        <begin position="349"/>
        <end position="378"/>
    </location>
</feature>
<evidence type="ECO:0000256" key="1">
    <source>
        <dbReference type="SAM" id="MobiDB-lite"/>
    </source>
</evidence>
<reference evidence="3" key="2">
    <citation type="submission" date="2015-01" db="EMBL/GenBank/DDBJ databases">
        <title>Evolutionary Origins and Diversification of the Mycorrhizal Mutualists.</title>
        <authorList>
            <consortium name="DOE Joint Genome Institute"/>
            <consortium name="Mycorrhizal Genomics Consortium"/>
            <person name="Kohler A."/>
            <person name="Kuo A."/>
            <person name="Nagy L.G."/>
            <person name="Floudas D."/>
            <person name="Copeland A."/>
            <person name="Barry K.W."/>
            <person name="Cichocki N."/>
            <person name="Veneault-Fourrey C."/>
            <person name="LaButti K."/>
            <person name="Lindquist E.A."/>
            <person name="Lipzen A."/>
            <person name="Lundell T."/>
            <person name="Morin E."/>
            <person name="Murat C."/>
            <person name="Riley R."/>
            <person name="Ohm R."/>
            <person name="Sun H."/>
            <person name="Tunlid A."/>
            <person name="Henrissat B."/>
            <person name="Grigoriev I.V."/>
            <person name="Hibbett D.S."/>
            <person name="Martin F."/>
        </authorList>
    </citation>
    <scope>NUCLEOTIDE SEQUENCE [LARGE SCALE GENOMIC DNA]</scope>
    <source>
        <strain evidence="3">h7</strain>
    </source>
</reference>
<reference evidence="2 3" key="1">
    <citation type="submission" date="2014-04" db="EMBL/GenBank/DDBJ databases">
        <authorList>
            <consortium name="DOE Joint Genome Institute"/>
            <person name="Kuo A."/>
            <person name="Gay G."/>
            <person name="Dore J."/>
            <person name="Kohler A."/>
            <person name="Nagy L.G."/>
            <person name="Floudas D."/>
            <person name="Copeland A."/>
            <person name="Barry K.W."/>
            <person name="Cichocki N."/>
            <person name="Veneault-Fourrey C."/>
            <person name="LaButti K."/>
            <person name="Lindquist E.A."/>
            <person name="Lipzen A."/>
            <person name="Lundell T."/>
            <person name="Morin E."/>
            <person name="Murat C."/>
            <person name="Sun H."/>
            <person name="Tunlid A."/>
            <person name="Henrissat B."/>
            <person name="Grigoriev I.V."/>
            <person name="Hibbett D.S."/>
            <person name="Martin F."/>
            <person name="Nordberg H.P."/>
            <person name="Cantor M.N."/>
            <person name="Hua S.X."/>
        </authorList>
    </citation>
    <scope>NUCLEOTIDE SEQUENCE [LARGE SCALE GENOMIC DNA]</scope>
    <source>
        <strain evidence="3">h7</strain>
    </source>
</reference>
<dbReference type="OrthoDB" id="3269273at2759"/>